<dbReference type="AlphaFoldDB" id="Q4TAS6"/>
<gene>
    <name evidence="2" type="ORF">GSTENG00004066001</name>
</gene>
<organism evidence="2">
    <name type="scientific">Tetraodon nigroviridis</name>
    <name type="common">Spotted green pufferfish</name>
    <name type="synonym">Chelonodon nigroviridis</name>
    <dbReference type="NCBI Taxonomy" id="99883"/>
    <lineage>
        <taxon>Eukaryota</taxon>
        <taxon>Metazoa</taxon>
        <taxon>Chordata</taxon>
        <taxon>Craniata</taxon>
        <taxon>Vertebrata</taxon>
        <taxon>Euteleostomi</taxon>
        <taxon>Actinopterygii</taxon>
        <taxon>Neopterygii</taxon>
        <taxon>Teleostei</taxon>
        <taxon>Neoteleostei</taxon>
        <taxon>Acanthomorphata</taxon>
        <taxon>Eupercaria</taxon>
        <taxon>Tetraodontiformes</taxon>
        <taxon>Tetradontoidea</taxon>
        <taxon>Tetraodontidae</taxon>
        <taxon>Tetraodon</taxon>
    </lineage>
</organism>
<evidence type="ECO:0000313" key="2">
    <source>
        <dbReference type="EMBL" id="CAF90006.1"/>
    </source>
</evidence>
<reference evidence="2" key="2">
    <citation type="submission" date="2004-02" db="EMBL/GenBank/DDBJ databases">
        <authorList>
            <consortium name="Genoscope"/>
            <consortium name="Whitehead Institute Centre for Genome Research"/>
        </authorList>
    </citation>
    <scope>NUCLEOTIDE SEQUENCE</scope>
</reference>
<evidence type="ECO:0000256" key="1">
    <source>
        <dbReference type="SAM" id="MobiDB-lite"/>
    </source>
</evidence>
<comment type="caution">
    <text evidence="2">The sequence shown here is derived from an EMBL/GenBank/DDBJ whole genome shotgun (WGS) entry which is preliminary data.</text>
</comment>
<dbReference type="KEGG" id="tng:GSTEN00004066G001"/>
<sequence length="64" mass="6798">LLVAPLPACVNPLLYVLFNPPARQDLAALAKRSYRLVAGSKVGDPSCDENAEKQSCDSTQVLVA</sequence>
<feature type="region of interest" description="Disordered" evidence="1">
    <location>
        <begin position="42"/>
        <end position="64"/>
    </location>
</feature>
<feature type="non-terminal residue" evidence="2">
    <location>
        <position position="64"/>
    </location>
</feature>
<reference evidence="2" key="1">
    <citation type="journal article" date="2004" name="Nature">
        <title>Genome duplication in the teleost fish Tetraodon nigroviridis reveals the early vertebrate proto-karyotype.</title>
        <authorList>
            <person name="Jaillon O."/>
            <person name="Aury J.-M."/>
            <person name="Brunet F."/>
            <person name="Petit J.-L."/>
            <person name="Stange-Thomann N."/>
            <person name="Mauceli E."/>
            <person name="Bouneau L."/>
            <person name="Fischer C."/>
            <person name="Ozouf-Costaz C."/>
            <person name="Bernot A."/>
            <person name="Nicaud S."/>
            <person name="Jaffe D."/>
            <person name="Fisher S."/>
            <person name="Lutfalla G."/>
            <person name="Dossat C."/>
            <person name="Segurens B."/>
            <person name="Dasilva C."/>
            <person name="Salanoubat M."/>
            <person name="Levy M."/>
            <person name="Boudet N."/>
            <person name="Castellano S."/>
            <person name="Anthouard V."/>
            <person name="Jubin C."/>
            <person name="Castelli V."/>
            <person name="Katinka M."/>
            <person name="Vacherie B."/>
            <person name="Biemont C."/>
            <person name="Skalli Z."/>
            <person name="Cattolico L."/>
            <person name="Poulain J."/>
            <person name="De Berardinis V."/>
            <person name="Cruaud C."/>
            <person name="Duprat S."/>
            <person name="Brottier P."/>
            <person name="Coutanceau J.-P."/>
            <person name="Gouzy J."/>
            <person name="Parra G."/>
            <person name="Lardier G."/>
            <person name="Chapple C."/>
            <person name="McKernan K.J."/>
            <person name="McEwan P."/>
            <person name="Bosak S."/>
            <person name="Kellis M."/>
            <person name="Volff J.-N."/>
            <person name="Guigo R."/>
            <person name="Zody M.C."/>
            <person name="Mesirov J."/>
            <person name="Lindblad-Toh K."/>
            <person name="Birren B."/>
            <person name="Nusbaum C."/>
            <person name="Kahn D."/>
            <person name="Robinson-Rechavi M."/>
            <person name="Laudet V."/>
            <person name="Schachter V."/>
            <person name="Quetier F."/>
            <person name="Saurin W."/>
            <person name="Scarpelli C."/>
            <person name="Wincker P."/>
            <person name="Lander E.S."/>
            <person name="Weissenbach J."/>
            <person name="Roest Crollius H."/>
        </authorList>
    </citation>
    <scope>NUCLEOTIDE SEQUENCE [LARGE SCALE GENOMIC DNA]</scope>
</reference>
<dbReference type="EMBL" id="CAAE01007261">
    <property type="protein sequence ID" value="CAF90006.1"/>
    <property type="molecule type" value="Genomic_DNA"/>
</dbReference>
<proteinExistence type="predicted"/>
<name>Q4TAS6_TETNG</name>
<protein>
    <submittedName>
        <fullName evidence="2">(spotted green pufferfish) hypothetical protein</fullName>
    </submittedName>
</protein>
<feature type="non-terminal residue" evidence="2">
    <location>
        <position position="1"/>
    </location>
</feature>
<accession>Q4TAS6</accession>
<dbReference type="OrthoDB" id="1883493at2759"/>